<name>A0A014PGY2_9HYPO</name>
<accession>A0A014PGY2</accession>
<organism evidence="2 3">
    <name type="scientific">Metarhizium robertsii</name>
    <dbReference type="NCBI Taxonomy" id="568076"/>
    <lineage>
        <taxon>Eukaryota</taxon>
        <taxon>Fungi</taxon>
        <taxon>Dikarya</taxon>
        <taxon>Ascomycota</taxon>
        <taxon>Pezizomycotina</taxon>
        <taxon>Sordariomycetes</taxon>
        <taxon>Hypocreomycetidae</taxon>
        <taxon>Hypocreales</taxon>
        <taxon>Clavicipitaceae</taxon>
        <taxon>Metarhizium</taxon>
    </lineage>
</organism>
<evidence type="ECO:0000313" key="2">
    <source>
        <dbReference type="EMBL" id="EXU94839.1"/>
    </source>
</evidence>
<comment type="caution">
    <text evidence="2">The sequence shown here is derived from an EMBL/GenBank/DDBJ whole genome shotgun (WGS) entry which is preliminary data.</text>
</comment>
<dbReference type="AlphaFoldDB" id="A0A014PGY2"/>
<dbReference type="EMBL" id="JELW01000140">
    <property type="protein sequence ID" value="EXU94839.1"/>
    <property type="molecule type" value="Genomic_DNA"/>
</dbReference>
<proteinExistence type="predicted"/>
<sequence length="152" mass="16803">MAFAEQLGRGNGYNLRAHRAQPGSMRDDFESDNDVDFTINSEPAVGTCDTNGVDKRVEGDDGNWYTVDAIKDHMTAPNTKGTILYCVKWEGYVVLTSDTESGCPKLSCDTINVWHGAKRSLQREEGPQLGRTLRIGATEKRQQHVVLPDSCP</sequence>
<dbReference type="SUPFAM" id="SSF54160">
    <property type="entry name" value="Chromo domain-like"/>
    <property type="match status" value="1"/>
</dbReference>
<evidence type="ECO:0000313" key="3">
    <source>
        <dbReference type="Proteomes" id="UP000030151"/>
    </source>
</evidence>
<dbReference type="CDD" id="cd00024">
    <property type="entry name" value="CD_CSD"/>
    <property type="match status" value="1"/>
</dbReference>
<dbReference type="Proteomes" id="UP000030151">
    <property type="component" value="Unassembled WGS sequence"/>
</dbReference>
<dbReference type="HOGENOM" id="CLU_1722804_0_0_1"/>
<protein>
    <recommendedName>
        <fullName evidence="4">Chromo domain-containing protein</fullName>
    </recommendedName>
</protein>
<evidence type="ECO:0008006" key="4">
    <source>
        <dbReference type="Google" id="ProtNLM"/>
    </source>
</evidence>
<evidence type="ECO:0000256" key="1">
    <source>
        <dbReference type="ARBA" id="ARBA00011353"/>
    </source>
</evidence>
<comment type="subunit">
    <text evidence="1">Component of the NuA4 histone acetyltransferase complex.</text>
</comment>
<dbReference type="InterPro" id="IPR016197">
    <property type="entry name" value="Chromo-like_dom_sf"/>
</dbReference>
<reference evidence="2 3" key="1">
    <citation type="submission" date="2014-02" db="EMBL/GenBank/DDBJ databases">
        <title>The genome sequence of the entomopathogenic fungus Metarhizium robertsii ARSEF 2575.</title>
        <authorList>
            <person name="Giuliano Garisto Donzelli B."/>
            <person name="Roe B.A."/>
            <person name="Macmil S.L."/>
            <person name="Krasnoff S.B."/>
            <person name="Gibson D.M."/>
        </authorList>
    </citation>
    <scope>NUCLEOTIDE SEQUENCE [LARGE SCALE GENOMIC DNA]</scope>
    <source>
        <strain evidence="2 3">ARSEF 2575</strain>
    </source>
</reference>
<dbReference type="Gene3D" id="2.40.50.40">
    <property type="match status" value="1"/>
</dbReference>
<gene>
    <name evidence="2" type="ORF">X797_012080</name>
</gene>